<name>A0A654FK36_ARATH</name>
<sequence>MKPLKAVSNSNGAPSQRAIEPWSSSHGSSTAISNGEVGEKGLINGGAKLVKNIWAFV</sequence>
<evidence type="ECO:0000313" key="5">
    <source>
        <dbReference type="Proteomes" id="UP000426265"/>
    </source>
</evidence>
<dbReference type="EMBL" id="CACSHJ010000089">
    <property type="protein sequence ID" value="CAA0388092.1"/>
    <property type="molecule type" value="Genomic_DNA"/>
</dbReference>
<dbReference type="KEGG" id="ath:AT3G62528"/>
<evidence type="ECO:0000313" key="6">
    <source>
        <dbReference type="Proteomes" id="UP000434276"/>
    </source>
</evidence>
<dbReference type="AlphaFoldDB" id="A0A654FK36"/>
<gene>
    <name evidence="2" type="ordered locus">At3g62528</name>
    <name evidence="4" type="ORF">AN1_LOCUS16637</name>
    <name evidence="3" type="ORF">C24_LOCUS16512</name>
</gene>
<dbReference type="ExpressionAtlas" id="A0A654FK36">
    <property type="expression patterns" value="baseline and differential"/>
</dbReference>
<evidence type="ECO:0000313" key="3">
    <source>
        <dbReference type="EMBL" id="CAA0388092.1"/>
    </source>
</evidence>
<dbReference type="RefSeq" id="NP_001118892.1">
    <property type="nucleotide sequence ID" value="NM_001125420.1"/>
</dbReference>
<dbReference type="EMBL" id="CACRSJ010000106">
    <property type="protein sequence ID" value="VYS61204.1"/>
    <property type="molecule type" value="Genomic_DNA"/>
</dbReference>
<evidence type="ECO:0000256" key="1">
    <source>
        <dbReference type="SAM" id="MobiDB-lite"/>
    </source>
</evidence>
<dbReference type="GeneID" id="6240539"/>
<reference evidence="4 5" key="1">
    <citation type="submission" date="2019-11" db="EMBL/GenBank/DDBJ databases">
        <authorList>
            <person name="Jiao W.-B."/>
            <person name="Schneeberger K."/>
        </authorList>
    </citation>
    <scope>NUCLEOTIDE SEQUENCE [LARGE SCALE GENOMIC DNA]</scope>
    <source>
        <strain evidence="5">cv. An-1</strain>
        <strain evidence="6">cv. C24</strain>
    </source>
</reference>
<evidence type="ECO:0000313" key="4">
    <source>
        <dbReference type="EMBL" id="VYS61204.1"/>
    </source>
</evidence>
<feature type="compositionally biased region" description="Polar residues" evidence="1">
    <location>
        <begin position="22"/>
        <end position="33"/>
    </location>
</feature>
<dbReference type="Araport" id="AT3G62528"/>
<feature type="region of interest" description="Disordered" evidence="1">
    <location>
        <begin position="1"/>
        <end position="37"/>
    </location>
</feature>
<protein>
    <submittedName>
        <fullName evidence="4">Uncharacterized protein</fullName>
    </submittedName>
</protein>
<dbReference type="Proteomes" id="UP000434276">
    <property type="component" value="Unassembled WGS sequence"/>
</dbReference>
<organism evidence="4 5">
    <name type="scientific">Arabidopsis thaliana</name>
    <name type="common">Mouse-ear cress</name>
    <dbReference type="NCBI Taxonomy" id="3702"/>
    <lineage>
        <taxon>Eukaryota</taxon>
        <taxon>Viridiplantae</taxon>
        <taxon>Streptophyta</taxon>
        <taxon>Embryophyta</taxon>
        <taxon>Tracheophyta</taxon>
        <taxon>Spermatophyta</taxon>
        <taxon>Magnoliopsida</taxon>
        <taxon>eudicotyledons</taxon>
        <taxon>Gunneridae</taxon>
        <taxon>Pentapetalae</taxon>
        <taxon>rosids</taxon>
        <taxon>malvids</taxon>
        <taxon>Brassicales</taxon>
        <taxon>Brassicaceae</taxon>
        <taxon>Camelineae</taxon>
        <taxon>Arabidopsis</taxon>
    </lineage>
</organism>
<evidence type="ECO:0000313" key="2">
    <source>
        <dbReference type="Araport" id="AT3G62528"/>
    </source>
</evidence>
<proteinExistence type="predicted"/>
<accession>A0A654FK36</accession>
<dbReference type="Proteomes" id="UP000426265">
    <property type="component" value="Unassembled WGS sequence"/>
</dbReference>